<dbReference type="Proteomes" id="UP000250299">
    <property type="component" value="Chromosome"/>
</dbReference>
<evidence type="ECO:0000256" key="1">
    <source>
        <dbReference type="SAM" id="MobiDB-lite"/>
    </source>
</evidence>
<dbReference type="OrthoDB" id="7033348at2"/>
<gene>
    <name evidence="2" type="ORF">DKY63_31075</name>
</gene>
<feature type="region of interest" description="Disordered" evidence="1">
    <location>
        <begin position="24"/>
        <end position="45"/>
    </location>
</feature>
<dbReference type="EMBL" id="CP029693">
    <property type="protein sequence ID" value="AWY44115.1"/>
    <property type="molecule type" value="Genomic_DNA"/>
</dbReference>
<protein>
    <submittedName>
        <fullName evidence="2">Uncharacterized protein</fullName>
    </submittedName>
</protein>
<proteinExistence type="predicted"/>
<accession>A0A2Z4RTV5</accession>
<name>A0A2Z4RTV5_PSEPU</name>
<evidence type="ECO:0000313" key="3">
    <source>
        <dbReference type="Proteomes" id="UP000250299"/>
    </source>
</evidence>
<reference evidence="2 3" key="1">
    <citation type="submission" date="2018-05" db="EMBL/GenBank/DDBJ databases">
        <title>Whole genome sequence of Pseudomonas putida JBC17.</title>
        <authorList>
            <person name="Lee Y.H."/>
            <person name="David K."/>
        </authorList>
    </citation>
    <scope>NUCLEOTIDE SEQUENCE [LARGE SCALE GENOMIC DNA]</scope>
    <source>
        <strain evidence="2 3">JBC17</strain>
    </source>
</reference>
<sequence>MLAPTGVRVPLWERACPRWGRHIQHQRRLTHRHREQARSHRKAKAKTEALRQFLQGYAFPCGSEPARDGAGTFSINGA</sequence>
<dbReference type="AlphaFoldDB" id="A0A2Z4RTV5"/>
<evidence type="ECO:0000313" key="2">
    <source>
        <dbReference type="EMBL" id="AWY44115.1"/>
    </source>
</evidence>
<feature type="compositionally biased region" description="Basic residues" evidence="1">
    <location>
        <begin position="24"/>
        <end position="44"/>
    </location>
</feature>
<organism evidence="2 3">
    <name type="scientific">Pseudomonas putida</name>
    <name type="common">Arthrobacter siderocapsulatus</name>
    <dbReference type="NCBI Taxonomy" id="303"/>
    <lineage>
        <taxon>Bacteria</taxon>
        <taxon>Pseudomonadati</taxon>
        <taxon>Pseudomonadota</taxon>
        <taxon>Gammaproteobacteria</taxon>
        <taxon>Pseudomonadales</taxon>
        <taxon>Pseudomonadaceae</taxon>
        <taxon>Pseudomonas</taxon>
    </lineage>
</organism>